<organism evidence="1 2">
    <name type="scientific">Candidatus Abawacabacteria bacterium RBG_16_42_10</name>
    <dbReference type="NCBI Taxonomy" id="1817814"/>
    <lineage>
        <taxon>Bacteria</taxon>
        <taxon>Candidatus Abawacaibacteriota</taxon>
    </lineage>
</organism>
<dbReference type="EMBL" id="MEWR01000008">
    <property type="protein sequence ID" value="OGC82301.1"/>
    <property type="molecule type" value="Genomic_DNA"/>
</dbReference>
<comment type="caution">
    <text evidence="1">The sequence shown here is derived from an EMBL/GenBank/DDBJ whole genome shotgun (WGS) entry which is preliminary data.</text>
</comment>
<evidence type="ECO:0000313" key="1">
    <source>
        <dbReference type="EMBL" id="OGC82301.1"/>
    </source>
</evidence>
<dbReference type="STRING" id="1817814.A2V81_02075"/>
<proteinExistence type="predicted"/>
<evidence type="ECO:0000313" key="2">
    <source>
        <dbReference type="Proteomes" id="UP000177614"/>
    </source>
</evidence>
<reference evidence="1 2" key="1">
    <citation type="journal article" date="2016" name="Nat. Commun.">
        <title>Thousands of microbial genomes shed light on interconnected biogeochemical processes in an aquifer system.</title>
        <authorList>
            <person name="Anantharaman K."/>
            <person name="Brown C.T."/>
            <person name="Hug L.A."/>
            <person name="Sharon I."/>
            <person name="Castelle C.J."/>
            <person name="Probst A.J."/>
            <person name="Thomas B.C."/>
            <person name="Singh A."/>
            <person name="Wilkins M.J."/>
            <person name="Karaoz U."/>
            <person name="Brodie E.L."/>
            <person name="Williams K.H."/>
            <person name="Hubbard S.S."/>
            <person name="Banfield J.F."/>
        </authorList>
    </citation>
    <scope>NUCLEOTIDE SEQUENCE [LARGE SCALE GENOMIC DNA]</scope>
</reference>
<dbReference type="AlphaFoldDB" id="A0A1F4XKR7"/>
<accession>A0A1F4XKR7</accession>
<evidence type="ECO:0008006" key="3">
    <source>
        <dbReference type="Google" id="ProtNLM"/>
    </source>
</evidence>
<name>A0A1F4XKR7_9BACT</name>
<sequence length="374" mass="43680">MNALCSRCQKTIAIEERDLQFYDKVSPTFRGKKYVVLPPKLCPACRQQDRQAFRNERKIYNRTCDLCKQSFISIYSPDKTTPVYCPDCWWSDKWDPLDLGRDIDFSLPFFEQWNKLWQDSPKLGLMTWRDNVNSDYTNDIVKSKNSYLVFDDEQAEDSYYGETFSGIKDCMDFLCLVNCELCYECINCINCYNVQYSRFCQQCSDSYFLIDCIGCKNCFGCANLQQKEYYIFNKSYAKDAYERKIKDFALENQEKRDVIKEEMETFFASQPKKGFRGRMNENASGDNINNCQNIDDYFDSNNLRDSRFCTNMLQPATDCYDLDIWGDNTNLVYNSALVGLGAVQIIGSYYTCFDVHNIYHSAFVGKDVAIFSVV</sequence>
<protein>
    <recommendedName>
        <fullName evidence="3">Zinc-binding domain-containing protein</fullName>
    </recommendedName>
</protein>
<dbReference type="Proteomes" id="UP000177614">
    <property type="component" value="Unassembled WGS sequence"/>
</dbReference>
<gene>
    <name evidence="1" type="ORF">A2V81_02075</name>
</gene>